<evidence type="ECO:0000313" key="4">
    <source>
        <dbReference type="EMBL" id="CAH2311771.1"/>
    </source>
</evidence>
<dbReference type="PROSITE" id="PS51019">
    <property type="entry name" value="REELIN"/>
    <property type="match status" value="1"/>
</dbReference>
<dbReference type="PANTHER" id="PTHR45828:SF44">
    <property type="entry name" value="FERRIC-CHELATE REDUCTASE 1-RELATED"/>
    <property type="match status" value="1"/>
</dbReference>
<evidence type="ECO:0000259" key="3">
    <source>
        <dbReference type="PROSITE" id="PS51019"/>
    </source>
</evidence>
<accession>A0AAD1STV4</accession>
<keyword evidence="2" id="KW-1133">Transmembrane helix</keyword>
<evidence type="ECO:0000313" key="5">
    <source>
        <dbReference type="Proteomes" id="UP001295444"/>
    </source>
</evidence>
<keyword evidence="5" id="KW-1185">Reference proteome</keyword>
<dbReference type="InterPro" id="IPR002861">
    <property type="entry name" value="Reeler_dom"/>
</dbReference>
<reference evidence="4" key="1">
    <citation type="submission" date="2022-03" db="EMBL/GenBank/DDBJ databases">
        <authorList>
            <person name="Alioto T."/>
            <person name="Alioto T."/>
            <person name="Gomez Garrido J."/>
        </authorList>
    </citation>
    <scope>NUCLEOTIDE SEQUENCE</scope>
</reference>
<dbReference type="Proteomes" id="UP001295444">
    <property type="component" value="Chromosome 08"/>
</dbReference>
<evidence type="ECO:0000256" key="1">
    <source>
        <dbReference type="ARBA" id="ARBA00009195"/>
    </source>
</evidence>
<dbReference type="PANTHER" id="PTHR45828">
    <property type="entry name" value="CYTOCHROME B561/FERRIC REDUCTASE TRANSMEMBRANE"/>
    <property type="match status" value="1"/>
</dbReference>
<protein>
    <recommendedName>
        <fullName evidence="3">Reelin domain-containing protein</fullName>
    </recommendedName>
</protein>
<organism evidence="4 5">
    <name type="scientific">Pelobates cultripes</name>
    <name type="common">Western spadefoot toad</name>
    <dbReference type="NCBI Taxonomy" id="61616"/>
    <lineage>
        <taxon>Eukaryota</taxon>
        <taxon>Metazoa</taxon>
        <taxon>Chordata</taxon>
        <taxon>Craniata</taxon>
        <taxon>Vertebrata</taxon>
        <taxon>Euteleostomi</taxon>
        <taxon>Amphibia</taxon>
        <taxon>Batrachia</taxon>
        <taxon>Anura</taxon>
        <taxon>Pelobatoidea</taxon>
        <taxon>Pelobatidae</taxon>
        <taxon>Pelobates</taxon>
    </lineage>
</organism>
<dbReference type="InterPro" id="IPR051237">
    <property type="entry name" value="Ferric-chelate_Red/DefProt"/>
</dbReference>
<dbReference type="Pfam" id="PF02014">
    <property type="entry name" value="Reeler"/>
    <property type="match status" value="1"/>
</dbReference>
<keyword evidence="2" id="KW-0812">Transmembrane</keyword>
<feature type="transmembrane region" description="Helical" evidence="2">
    <location>
        <begin position="194"/>
        <end position="213"/>
    </location>
</feature>
<dbReference type="AlphaFoldDB" id="A0AAD1STV4"/>
<feature type="transmembrane region" description="Helical" evidence="2">
    <location>
        <begin position="32"/>
        <end position="52"/>
    </location>
</feature>
<dbReference type="EMBL" id="OW240919">
    <property type="protein sequence ID" value="CAH2311771.1"/>
    <property type="molecule type" value="Genomic_DNA"/>
</dbReference>
<dbReference type="InterPro" id="IPR042307">
    <property type="entry name" value="Reeler_sf"/>
</dbReference>
<sequence>MRPNRFAEVAQHRNLQKEEVLQQRMESSVKNFVVILAAIFIPCTAAYPNGLVTDSCNTMEPNHGTTAQTSAAPYTLQLSTTTYGPESIVQVTLVASSDTQFKGFMIQAHAGNNNTPLGTFRTKNQDAQLLKCTTDAAAVSHTSSSQKTKVEVEWVAPKANISNLHFRATVVQVRPTYWMNIASQDLIYNGGSHLVPALKLILIGTAIVIFTLLRV</sequence>
<dbReference type="Gene3D" id="2.60.40.4060">
    <property type="entry name" value="Reeler domain"/>
    <property type="match status" value="1"/>
</dbReference>
<evidence type="ECO:0000256" key="2">
    <source>
        <dbReference type="SAM" id="Phobius"/>
    </source>
</evidence>
<dbReference type="GO" id="GO:0016020">
    <property type="term" value="C:membrane"/>
    <property type="evidence" value="ECO:0007669"/>
    <property type="project" value="TreeGrafter"/>
</dbReference>
<dbReference type="CDD" id="cd08544">
    <property type="entry name" value="Reeler"/>
    <property type="match status" value="1"/>
</dbReference>
<keyword evidence="2" id="KW-0472">Membrane</keyword>
<dbReference type="FunFam" id="2.60.40.4060:FF:000003">
    <property type="entry name" value="Ferric chelate reductase 1"/>
    <property type="match status" value="1"/>
</dbReference>
<comment type="similarity">
    <text evidence="1">Belongs to the FRRS1 family.</text>
</comment>
<name>A0AAD1STV4_PELCU</name>
<proteinExistence type="inferred from homology"/>
<gene>
    <name evidence="4" type="ORF">PECUL_23A025672</name>
</gene>
<feature type="domain" description="Reelin" evidence="3">
    <location>
        <begin position="37"/>
        <end position="199"/>
    </location>
</feature>